<evidence type="ECO:0000256" key="5">
    <source>
        <dbReference type="ARBA" id="ARBA00022840"/>
    </source>
</evidence>
<dbReference type="Gene3D" id="3.30.230.80">
    <property type="match status" value="1"/>
</dbReference>
<dbReference type="InterPro" id="IPR020575">
    <property type="entry name" value="Hsp90_N"/>
</dbReference>
<keyword evidence="5 10" id="KW-0067">ATP-binding</keyword>
<evidence type="ECO:0000256" key="11">
    <source>
        <dbReference type="PIRSR" id="PIRSR002583-1"/>
    </source>
</evidence>
<evidence type="ECO:0000256" key="3">
    <source>
        <dbReference type="ARBA" id="ARBA00022490"/>
    </source>
</evidence>
<keyword evidence="6 10" id="KW-0346">Stress response</keyword>
<dbReference type="PRINTS" id="PR00775">
    <property type="entry name" value="HEATSHOCK90"/>
</dbReference>
<organism evidence="13 14">
    <name type="scientific">SAR86 cluster bacterium</name>
    <dbReference type="NCBI Taxonomy" id="2030880"/>
    <lineage>
        <taxon>Bacteria</taxon>
        <taxon>Pseudomonadati</taxon>
        <taxon>Pseudomonadota</taxon>
        <taxon>Gammaproteobacteria</taxon>
        <taxon>SAR86 cluster</taxon>
    </lineage>
</organism>
<evidence type="ECO:0000256" key="1">
    <source>
        <dbReference type="ARBA" id="ARBA00004496"/>
    </source>
</evidence>
<dbReference type="GO" id="GO:0016887">
    <property type="term" value="F:ATP hydrolysis activity"/>
    <property type="evidence" value="ECO:0007669"/>
    <property type="project" value="InterPro"/>
</dbReference>
<evidence type="ECO:0000256" key="9">
    <source>
        <dbReference type="ARBA" id="ARBA00070675"/>
    </source>
</evidence>
<name>A0A520MRN2_9GAMM</name>
<comment type="similarity">
    <text evidence="2 10">Belongs to the heat shock protein 90 family.</text>
</comment>
<evidence type="ECO:0000259" key="12">
    <source>
        <dbReference type="SMART" id="SM00387"/>
    </source>
</evidence>
<feature type="binding site" evidence="11">
    <location>
        <position position="80"/>
    </location>
    <ligand>
        <name>ATP</name>
        <dbReference type="ChEBI" id="CHEBI:30616"/>
    </ligand>
</feature>
<dbReference type="PIRSF" id="PIRSF002583">
    <property type="entry name" value="Hsp90"/>
    <property type="match status" value="1"/>
</dbReference>
<feature type="binding site" evidence="11">
    <location>
        <begin position="122"/>
        <end position="127"/>
    </location>
    <ligand>
        <name>ATP</name>
        <dbReference type="ChEBI" id="CHEBI:30616"/>
    </ligand>
</feature>
<evidence type="ECO:0000256" key="7">
    <source>
        <dbReference type="ARBA" id="ARBA00023186"/>
    </source>
</evidence>
<evidence type="ECO:0000256" key="10">
    <source>
        <dbReference type="HAMAP-Rule" id="MF_00505"/>
    </source>
</evidence>
<dbReference type="InterPro" id="IPR019805">
    <property type="entry name" value="Heat_shock_protein_90_CS"/>
</dbReference>
<keyword evidence="7 10" id="KW-0143">Chaperone</keyword>
<keyword evidence="3 10" id="KW-0963">Cytoplasm</keyword>
<comment type="subcellular location">
    <subcellularLocation>
        <location evidence="1 10">Cytoplasm</location>
    </subcellularLocation>
</comment>
<dbReference type="GO" id="GO:0140662">
    <property type="term" value="F:ATP-dependent protein folding chaperone"/>
    <property type="evidence" value="ECO:0007669"/>
    <property type="project" value="InterPro"/>
</dbReference>
<evidence type="ECO:0000256" key="4">
    <source>
        <dbReference type="ARBA" id="ARBA00022741"/>
    </source>
</evidence>
<dbReference type="Gene3D" id="1.20.120.790">
    <property type="entry name" value="Heat shock protein 90, C-terminal domain"/>
    <property type="match status" value="1"/>
</dbReference>
<feature type="binding site" evidence="11">
    <location>
        <position position="85"/>
    </location>
    <ligand>
        <name>ATP</name>
        <dbReference type="ChEBI" id="CHEBI:30616"/>
    </ligand>
</feature>
<dbReference type="Gene3D" id="3.30.565.10">
    <property type="entry name" value="Histidine kinase-like ATPase, C-terminal domain"/>
    <property type="match status" value="1"/>
</dbReference>
<evidence type="ECO:0000256" key="2">
    <source>
        <dbReference type="ARBA" id="ARBA00008239"/>
    </source>
</evidence>
<comment type="caution">
    <text evidence="10">Lacks conserved residue(s) required for the propagation of feature annotation.</text>
</comment>
<dbReference type="NCBIfam" id="NF003555">
    <property type="entry name" value="PRK05218.1"/>
    <property type="match status" value="1"/>
</dbReference>
<dbReference type="PANTHER" id="PTHR11528">
    <property type="entry name" value="HEAT SHOCK PROTEIN 90 FAMILY MEMBER"/>
    <property type="match status" value="1"/>
</dbReference>
<feature type="region of interest" description="A; substrate-binding" evidence="10">
    <location>
        <begin position="1"/>
        <end position="329"/>
    </location>
</feature>
<keyword evidence="4 10" id="KW-0547">Nucleotide-binding</keyword>
<comment type="caution">
    <text evidence="13">The sequence shown here is derived from an EMBL/GenBank/DDBJ whole genome shotgun (WGS) entry which is preliminary data.</text>
</comment>
<dbReference type="SUPFAM" id="SSF110942">
    <property type="entry name" value="HSP90 C-terminal domain"/>
    <property type="match status" value="1"/>
</dbReference>
<dbReference type="SUPFAM" id="SSF54211">
    <property type="entry name" value="Ribosomal protein S5 domain 2-like"/>
    <property type="match status" value="1"/>
</dbReference>
<dbReference type="FunFam" id="3.30.230.80:FF:000002">
    <property type="entry name" value="Molecular chaperone HtpG"/>
    <property type="match status" value="1"/>
</dbReference>
<dbReference type="CDD" id="cd16927">
    <property type="entry name" value="HATPase_Hsp90-like"/>
    <property type="match status" value="1"/>
</dbReference>
<evidence type="ECO:0000313" key="14">
    <source>
        <dbReference type="Proteomes" id="UP000316449"/>
    </source>
</evidence>
<dbReference type="HAMAP" id="MF_00505">
    <property type="entry name" value="HSP90"/>
    <property type="match status" value="1"/>
</dbReference>
<dbReference type="EMBL" id="SHBK01000024">
    <property type="protein sequence ID" value="RZO23869.1"/>
    <property type="molecule type" value="Genomic_DNA"/>
</dbReference>
<evidence type="ECO:0000313" key="13">
    <source>
        <dbReference type="EMBL" id="RZO23869.1"/>
    </source>
</evidence>
<evidence type="ECO:0000256" key="8">
    <source>
        <dbReference type="ARBA" id="ARBA00058590"/>
    </source>
</evidence>
<reference evidence="13 14" key="1">
    <citation type="submission" date="2019-02" db="EMBL/GenBank/DDBJ databases">
        <title>Prokaryotic population dynamics and viral predation in marine succession experiment using metagenomics: the confinement effect.</title>
        <authorList>
            <person name="Haro-Moreno J.M."/>
            <person name="Rodriguez-Valera F."/>
            <person name="Lopez-Perez M."/>
        </authorList>
    </citation>
    <scope>NUCLEOTIDE SEQUENCE [LARGE SCALE GENOMIC DNA]</scope>
    <source>
        <strain evidence="13">MED-G165</strain>
    </source>
</reference>
<dbReference type="InterPro" id="IPR037196">
    <property type="entry name" value="HSP90_C"/>
</dbReference>
<feature type="binding site" evidence="11">
    <location>
        <position position="34"/>
    </location>
    <ligand>
        <name>ATP</name>
        <dbReference type="ChEBI" id="CHEBI:30616"/>
    </ligand>
</feature>
<dbReference type="InterPro" id="IPR001404">
    <property type="entry name" value="Hsp90_fam"/>
</dbReference>
<feature type="domain" description="Histidine kinase/HSP90-like ATPase" evidence="12">
    <location>
        <begin position="27"/>
        <end position="184"/>
    </location>
</feature>
<feature type="binding site" evidence="11">
    <location>
        <position position="174"/>
    </location>
    <ligand>
        <name>ATP</name>
        <dbReference type="ChEBI" id="CHEBI:30616"/>
    </ligand>
</feature>
<feature type="binding site" evidence="11">
    <location>
        <begin position="100"/>
        <end position="101"/>
    </location>
    <ligand>
        <name>ATP</name>
        <dbReference type="ChEBI" id="CHEBI:30616"/>
    </ligand>
</feature>
<dbReference type="Gene3D" id="3.40.50.11260">
    <property type="match status" value="1"/>
</dbReference>
<feature type="binding site" evidence="11">
    <location>
        <position position="93"/>
    </location>
    <ligand>
        <name>ATP</name>
        <dbReference type="ChEBI" id="CHEBI:30616"/>
    </ligand>
</feature>
<feature type="binding site" evidence="11">
    <location>
        <position position="38"/>
    </location>
    <ligand>
        <name>ATP</name>
        <dbReference type="ChEBI" id="CHEBI:30616"/>
    </ligand>
</feature>
<dbReference type="InterPro" id="IPR020568">
    <property type="entry name" value="Ribosomal_Su5_D2-typ_SF"/>
</dbReference>
<gene>
    <name evidence="10 13" type="primary">htpG</name>
    <name evidence="13" type="ORF">EVA98_02280</name>
</gene>
<dbReference type="Proteomes" id="UP000316449">
    <property type="component" value="Unassembled WGS sequence"/>
</dbReference>
<dbReference type="Pfam" id="PF00183">
    <property type="entry name" value="HSP90"/>
    <property type="match status" value="1"/>
</dbReference>
<accession>A0A520MRN2</accession>
<comment type="function">
    <text evidence="8 10">Molecular chaperone. Has ATPase activity.</text>
</comment>
<proteinExistence type="inferred from homology"/>
<sequence>MARSKTKSFQTETKQLLQLMIHSLYSNKEIFLRELVSNSSDALDKLRFKAIEDSKLLEGDPDLKIDISLNAKNNTITISDNGIGMTEDEIIENIGTIAKSGTAQFLSEMTGDKKKDSNLIGQFGVGFYSVFMVAEKVSVHSRSANSSAEEAVMWESTGEDTYQLSKIPKEDRGTKITIYLNEDNKEFAELMRVKFLLQKYSQYINFPLILNPEEGEPETINDSEAIWLKSKRSVKADEYKEFYKFISYDSNDPLIWMHNKVEGKQEYSSLLFIPEKSPYDLWNRDTPRGIKLFIQRVFIMDDAAHFLPLYLRFVKGVVDSSDLPLNVSREILQDHPLVDSIKKGLSKRVLDTLKKMQKDQPEDYQKFWKEFGLVIKEGPAEDYENSESIAELFLFASTASDGSKVDTTLDQYIERMSDEEEKIYYSIADTYEAAANSPHIEHLKANGTEVLLLTDRIDEWLMSTLMQFKGKTLVNVAKEELEEGAKKPRVTKEKQEIIDKMKKSLDARVSDVIASSRLVDSAACLVLSKDEPGAQLKRILEASGQTFDESKPVFEVNLKHKLIKKLGTMSGKEFSHFAEFLFDYAIIAEGGSPKDPAKYLRQLDKYLG</sequence>
<dbReference type="GO" id="GO:0005737">
    <property type="term" value="C:cytoplasm"/>
    <property type="evidence" value="ECO:0007669"/>
    <property type="project" value="UniProtKB-SubCell"/>
</dbReference>
<dbReference type="SMART" id="SM00387">
    <property type="entry name" value="HATPase_c"/>
    <property type="match status" value="1"/>
</dbReference>
<evidence type="ECO:0000256" key="6">
    <source>
        <dbReference type="ARBA" id="ARBA00023016"/>
    </source>
</evidence>
<feature type="binding site" evidence="11">
    <location>
        <position position="329"/>
    </location>
    <ligand>
        <name>ATP</name>
        <dbReference type="ChEBI" id="CHEBI:30616"/>
    </ligand>
</feature>
<dbReference type="PROSITE" id="PS00298">
    <property type="entry name" value="HSP90"/>
    <property type="match status" value="1"/>
</dbReference>
<dbReference type="InterPro" id="IPR036890">
    <property type="entry name" value="HATPase_C_sf"/>
</dbReference>
<dbReference type="SUPFAM" id="SSF55874">
    <property type="entry name" value="ATPase domain of HSP90 chaperone/DNA topoisomerase II/histidine kinase"/>
    <property type="match status" value="1"/>
</dbReference>
<protein>
    <recommendedName>
        <fullName evidence="9 10">Chaperone protein HtpG</fullName>
    </recommendedName>
    <alternativeName>
        <fullName evidence="10">Heat shock protein HtpG</fullName>
    </alternativeName>
    <alternativeName>
        <fullName evidence="10">High temperature protein G</fullName>
    </alternativeName>
</protein>
<dbReference type="FunFam" id="3.30.565.10:FF:000009">
    <property type="entry name" value="Molecular chaperone HtpG"/>
    <property type="match status" value="1"/>
</dbReference>
<comment type="subunit">
    <text evidence="10">Homodimer.</text>
</comment>
<dbReference type="AlphaFoldDB" id="A0A520MRN2"/>
<dbReference type="GO" id="GO:0005524">
    <property type="term" value="F:ATP binding"/>
    <property type="evidence" value="ECO:0007669"/>
    <property type="project" value="UniProtKB-UniRule"/>
</dbReference>
<dbReference type="InterPro" id="IPR003594">
    <property type="entry name" value="HATPase_dom"/>
</dbReference>
<feature type="region of interest" description="C" evidence="10">
    <location>
        <begin position="539"/>
        <end position="608"/>
    </location>
</feature>
<dbReference type="Pfam" id="PF13589">
    <property type="entry name" value="HATPase_c_3"/>
    <property type="match status" value="1"/>
</dbReference>
<dbReference type="GO" id="GO:0051082">
    <property type="term" value="F:unfolded protein binding"/>
    <property type="evidence" value="ECO:0007669"/>
    <property type="project" value="UniProtKB-UniRule"/>
</dbReference>
<feature type="binding site" evidence="11">
    <location>
        <position position="99"/>
    </location>
    <ligand>
        <name>ATP</name>
        <dbReference type="ChEBI" id="CHEBI:30616"/>
    </ligand>
</feature>